<sequence>MQNAFYYNFPAIRGIQAGKEYFISMCPMRIIPKIFLFDEEELQPEIRAQRVLNKSRIPEISSYIVQNPEAYVFSALTASVDGNIEFSPASDQPVHYNLGFIKIPMDAQFIINDGQHRRAAIEAALKERPELGDETISVVFFVDLGLRRSQQMFADLNRYSIRTTKSLSLLYDYRDPYAQMAREIISEVHVFNGLTETEKSTISNRSNKLFTLSGIHNATLDLLQDKNNLDLSSQTALAIEYWNEISKNINEWQLVKKGEVSAAELRKDYIHAHAVVLSAIGKAGRTLIQCYPHDWKAKLGQLKVINWHRNNVQWEGRALIGGKISNSRNNITLMAIELKRSLGLVLSVEEECAEKAYISSKKVGLA</sequence>
<name>A0A398CFN5_9BACL</name>
<dbReference type="InterPro" id="IPR017601">
    <property type="entry name" value="DGQHR-contain_dom"/>
</dbReference>
<dbReference type="CDD" id="cd16412">
    <property type="entry name" value="dndB"/>
    <property type="match status" value="1"/>
</dbReference>
<dbReference type="Proteomes" id="UP000266340">
    <property type="component" value="Unassembled WGS sequence"/>
</dbReference>
<gene>
    <name evidence="1" type="primary">dndB</name>
    <name evidence="1" type="ORF">D3H35_24585</name>
</gene>
<dbReference type="Pfam" id="PF14072">
    <property type="entry name" value="DndB"/>
    <property type="match status" value="1"/>
</dbReference>
<evidence type="ECO:0000313" key="1">
    <source>
        <dbReference type="EMBL" id="RIE01533.1"/>
    </source>
</evidence>
<reference evidence="1 2" key="1">
    <citation type="submission" date="2018-09" db="EMBL/GenBank/DDBJ databases">
        <title>Cohnella cavernae sp. nov., isolated from a karst cave.</title>
        <authorList>
            <person name="Zhu H."/>
        </authorList>
    </citation>
    <scope>NUCLEOTIDE SEQUENCE [LARGE SCALE GENOMIC DNA]</scope>
    <source>
        <strain evidence="1 2">K2E09-144</strain>
    </source>
</reference>
<organism evidence="1 2">
    <name type="scientific">Cohnella faecalis</name>
    <dbReference type="NCBI Taxonomy" id="2315694"/>
    <lineage>
        <taxon>Bacteria</taxon>
        <taxon>Bacillati</taxon>
        <taxon>Bacillota</taxon>
        <taxon>Bacilli</taxon>
        <taxon>Bacillales</taxon>
        <taxon>Paenibacillaceae</taxon>
        <taxon>Cohnella</taxon>
    </lineage>
</organism>
<comment type="caution">
    <text evidence="1">The sequence shown here is derived from an EMBL/GenBank/DDBJ whole genome shotgun (WGS) entry which is preliminary data.</text>
</comment>
<dbReference type="OrthoDB" id="3524978at2"/>
<proteinExistence type="predicted"/>
<protein>
    <submittedName>
        <fullName evidence="1">DNA sulfur modification protein DndB</fullName>
    </submittedName>
</protein>
<dbReference type="RefSeq" id="WP_119151786.1">
    <property type="nucleotide sequence ID" value="NZ_JBHSOV010000040.1"/>
</dbReference>
<keyword evidence="2" id="KW-1185">Reference proteome</keyword>
<dbReference type="EMBL" id="QXJM01000040">
    <property type="protein sequence ID" value="RIE01533.1"/>
    <property type="molecule type" value="Genomic_DNA"/>
</dbReference>
<dbReference type="InterPro" id="IPR017642">
    <property type="entry name" value="DNA_S_mod_DndB"/>
</dbReference>
<dbReference type="AlphaFoldDB" id="A0A398CFN5"/>
<accession>A0A398CFN5</accession>
<dbReference type="NCBIfam" id="TIGR03187">
    <property type="entry name" value="DGQHR"/>
    <property type="match status" value="1"/>
</dbReference>
<evidence type="ECO:0000313" key="2">
    <source>
        <dbReference type="Proteomes" id="UP000266340"/>
    </source>
</evidence>
<dbReference type="NCBIfam" id="TIGR03233">
    <property type="entry name" value="DNA_S_dndB"/>
    <property type="match status" value="1"/>
</dbReference>